<proteinExistence type="inferred from homology"/>
<protein>
    <submittedName>
        <fullName evidence="14 15">Serine/threonine-protein kinase PEPKR2-like</fullName>
    </submittedName>
</protein>
<dbReference type="GO" id="GO:0035556">
    <property type="term" value="P:intracellular signal transduction"/>
    <property type="evidence" value="ECO:0000318"/>
    <property type="project" value="GO_Central"/>
</dbReference>
<dbReference type="RefSeq" id="XP_021851542.1">
    <property type="nucleotide sequence ID" value="XM_021995850.1"/>
</dbReference>
<dbReference type="PROSITE" id="PS00107">
    <property type="entry name" value="PROTEIN_KINASE_ATP"/>
    <property type="match status" value="1"/>
</dbReference>
<evidence type="ECO:0000256" key="11">
    <source>
        <dbReference type="SAM" id="MobiDB-lite"/>
    </source>
</evidence>
<dbReference type="FunFam" id="1.10.510.10:FF:000571">
    <property type="entry name" value="Maternal embryonic leucine zipper kinase"/>
    <property type="match status" value="1"/>
</dbReference>
<dbReference type="GO" id="GO:0005516">
    <property type="term" value="F:calmodulin binding"/>
    <property type="evidence" value="ECO:0000318"/>
    <property type="project" value="GO_Central"/>
</dbReference>
<sequence length="460" mass="50119">MKSPSKKRKGVEELLNGGKYSSSIAIYRSHVSLEDYSRLRKRGKENVARDDGRLSESRVSGVVTAPPCGSLPSGSPARGLKRKIGCIDAATRTGRKKKIEQDYNLGATIGKGKFGSVRMCWSKASGEVFACKTLSKGEEPVHREVEIMQHLSGHVGIVTLKAVYEDAESFHLVMEFCPGGRLLDQMARERQYSEQQAAKILKELVMVIKYCHDMGVVHRDIKPENVLLTSSGGLKLADFGLAVRIVNGQSLSGVVGTPAYVAPEILAGEYSEKVDIWSAGVLLHALLLGVLPFQGSSLEACFESIKSVELNFDSGLWISVSQPAKDLIGRMLTRDVSTRLSADDVLKHPWLLFYADPPLKTLTSKSTPSKSRRMTLRDMTVERTESGNKSVGSQRADSDIDSSTSSSSKLEEDSGLVDALAVAVSCMNITETKRIRLFNPTSSISHECSSNIKANLCTAF</sequence>
<dbReference type="GO" id="GO:0004683">
    <property type="term" value="F:calcium/calmodulin-dependent protein kinase activity"/>
    <property type="evidence" value="ECO:0000318"/>
    <property type="project" value="GO_Central"/>
</dbReference>
<evidence type="ECO:0000256" key="1">
    <source>
        <dbReference type="ARBA" id="ARBA00005354"/>
    </source>
</evidence>
<evidence type="ECO:0000256" key="8">
    <source>
        <dbReference type="ARBA" id="ARBA00058225"/>
    </source>
</evidence>
<dbReference type="GeneID" id="110791096"/>
<dbReference type="PANTHER" id="PTHR24349">
    <property type="entry name" value="SERINE/THREONINE-PROTEIN KINASE"/>
    <property type="match status" value="1"/>
</dbReference>
<evidence type="ECO:0000313" key="14">
    <source>
        <dbReference type="RefSeq" id="XP_021851542.1"/>
    </source>
</evidence>
<dbReference type="GO" id="GO:0005524">
    <property type="term" value="F:ATP binding"/>
    <property type="evidence" value="ECO:0007669"/>
    <property type="project" value="UniProtKB-UniRule"/>
</dbReference>
<dbReference type="InterPro" id="IPR017441">
    <property type="entry name" value="Protein_kinase_ATP_BS"/>
</dbReference>
<reference evidence="13" key="1">
    <citation type="journal article" date="2021" name="Nat. Commun.">
        <title>Genomic analyses provide insights into spinach domestication and the genetic basis of agronomic traits.</title>
        <authorList>
            <person name="Cai X."/>
            <person name="Sun X."/>
            <person name="Xu C."/>
            <person name="Sun H."/>
            <person name="Wang X."/>
            <person name="Ge C."/>
            <person name="Zhang Z."/>
            <person name="Wang Q."/>
            <person name="Fei Z."/>
            <person name="Jiao C."/>
            <person name="Wang Q."/>
        </authorList>
    </citation>
    <scope>NUCLEOTIDE SEQUENCE [LARGE SCALE GENOMIC DNA]</scope>
    <source>
        <strain evidence="13">cv. Varoflay</strain>
    </source>
</reference>
<keyword evidence="4" id="KW-0808">Transferase</keyword>
<evidence type="ECO:0000256" key="7">
    <source>
        <dbReference type="ARBA" id="ARBA00022840"/>
    </source>
</evidence>
<feature type="domain" description="Protein kinase" evidence="12">
    <location>
        <begin position="103"/>
        <end position="351"/>
    </location>
</feature>
<dbReference type="CDD" id="cd05117">
    <property type="entry name" value="STKc_CAMK"/>
    <property type="match status" value="1"/>
</dbReference>
<keyword evidence="13" id="KW-1185">Reference proteome</keyword>
<evidence type="ECO:0000256" key="4">
    <source>
        <dbReference type="ARBA" id="ARBA00022679"/>
    </source>
</evidence>
<dbReference type="GO" id="GO:0005634">
    <property type="term" value="C:nucleus"/>
    <property type="evidence" value="ECO:0000318"/>
    <property type="project" value="GO_Central"/>
</dbReference>
<evidence type="ECO:0000259" key="12">
    <source>
        <dbReference type="PROSITE" id="PS50011"/>
    </source>
</evidence>
<gene>
    <name evidence="14 15" type="primary">LOC110791096</name>
</gene>
<dbReference type="Pfam" id="PF00069">
    <property type="entry name" value="Pkinase"/>
    <property type="match status" value="1"/>
</dbReference>
<dbReference type="RefSeq" id="XP_021851543.1">
    <property type="nucleotide sequence ID" value="XM_021995851.1"/>
</dbReference>
<evidence type="ECO:0000256" key="5">
    <source>
        <dbReference type="ARBA" id="ARBA00022741"/>
    </source>
</evidence>
<dbReference type="InterPro" id="IPR011009">
    <property type="entry name" value="Kinase-like_dom_sf"/>
</dbReference>
<dbReference type="Proteomes" id="UP000813463">
    <property type="component" value="Chromosome 4"/>
</dbReference>
<comment type="similarity">
    <text evidence="2">Belongs to the protein kinase superfamily. CAMK Ser/Thr protein kinase family. SNF1 subfamily.</text>
</comment>
<dbReference type="InterPro" id="IPR000719">
    <property type="entry name" value="Prot_kinase_dom"/>
</dbReference>
<name>A0A9R0JYT0_SPIOL</name>
<dbReference type="InterPro" id="IPR050205">
    <property type="entry name" value="CDPK_Ser/Thr_kinases"/>
</dbReference>
<keyword evidence="5 9" id="KW-0547">Nucleotide-binding</keyword>
<dbReference type="Gene3D" id="1.10.510.10">
    <property type="entry name" value="Transferase(Phosphotransferase) domain 1"/>
    <property type="match status" value="1"/>
</dbReference>
<dbReference type="PROSITE" id="PS00108">
    <property type="entry name" value="PROTEIN_KINASE_ST"/>
    <property type="match status" value="1"/>
</dbReference>
<keyword evidence="3 10" id="KW-0723">Serine/threonine-protein kinase</keyword>
<accession>A0A9R0JYT0</accession>
<evidence type="ECO:0000256" key="3">
    <source>
        <dbReference type="ARBA" id="ARBA00022527"/>
    </source>
</evidence>
<evidence type="ECO:0000313" key="15">
    <source>
        <dbReference type="RefSeq" id="XP_021851543.1"/>
    </source>
</evidence>
<organism evidence="13 15">
    <name type="scientific">Spinacia oleracea</name>
    <name type="common">Spinach</name>
    <dbReference type="NCBI Taxonomy" id="3562"/>
    <lineage>
        <taxon>Eukaryota</taxon>
        <taxon>Viridiplantae</taxon>
        <taxon>Streptophyta</taxon>
        <taxon>Embryophyta</taxon>
        <taxon>Tracheophyta</taxon>
        <taxon>Spermatophyta</taxon>
        <taxon>Magnoliopsida</taxon>
        <taxon>eudicotyledons</taxon>
        <taxon>Gunneridae</taxon>
        <taxon>Pentapetalae</taxon>
        <taxon>Caryophyllales</taxon>
        <taxon>Chenopodiaceae</taxon>
        <taxon>Chenopodioideae</taxon>
        <taxon>Anserineae</taxon>
        <taxon>Spinacia</taxon>
    </lineage>
</organism>
<evidence type="ECO:0000313" key="13">
    <source>
        <dbReference type="Proteomes" id="UP000813463"/>
    </source>
</evidence>
<dbReference type="SUPFAM" id="SSF56112">
    <property type="entry name" value="Protein kinase-like (PK-like)"/>
    <property type="match status" value="1"/>
</dbReference>
<keyword evidence="7 9" id="KW-0067">ATP-binding</keyword>
<comment type="similarity">
    <text evidence="1">Belongs to the protein kinase superfamily. CAMK Ser/Thr protein kinase family. CaMK subfamily.</text>
</comment>
<keyword evidence="6" id="KW-0418">Kinase</keyword>
<evidence type="ECO:0000256" key="6">
    <source>
        <dbReference type="ARBA" id="ARBA00022777"/>
    </source>
</evidence>
<dbReference type="GO" id="GO:0005737">
    <property type="term" value="C:cytoplasm"/>
    <property type="evidence" value="ECO:0000318"/>
    <property type="project" value="GO_Central"/>
</dbReference>
<evidence type="ECO:0000256" key="10">
    <source>
        <dbReference type="RuleBase" id="RU000304"/>
    </source>
</evidence>
<dbReference type="OrthoDB" id="1738954at2759"/>
<dbReference type="PROSITE" id="PS50011">
    <property type="entry name" value="PROTEIN_KINASE_DOM"/>
    <property type="match status" value="1"/>
</dbReference>
<evidence type="ECO:0000256" key="9">
    <source>
        <dbReference type="PROSITE-ProRule" id="PRU10141"/>
    </source>
</evidence>
<feature type="region of interest" description="Disordered" evidence="11">
    <location>
        <begin position="364"/>
        <end position="409"/>
    </location>
</feature>
<feature type="binding site" evidence="9">
    <location>
        <position position="132"/>
    </location>
    <ligand>
        <name>ATP</name>
        <dbReference type="ChEBI" id="CHEBI:30616"/>
    </ligand>
</feature>
<reference evidence="14 15" key="2">
    <citation type="submission" date="2025-04" db="UniProtKB">
        <authorList>
            <consortium name="RefSeq"/>
        </authorList>
    </citation>
    <scope>IDENTIFICATION</scope>
</reference>
<feature type="compositionally biased region" description="Basic and acidic residues" evidence="11">
    <location>
        <begin position="375"/>
        <end position="386"/>
    </location>
</feature>
<dbReference type="InterPro" id="IPR008271">
    <property type="entry name" value="Ser/Thr_kinase_AS"/>
</dbReference>
<comment type="function">
    <text evidence="8">CIPK serine-threonine protein kinases interact with CBL proteins. Binding of a CBL protein to the regulatory NAF domain of CIPK protein lead to the activation of the kinase in a calcium-dependent manner.</text>
</comment>
<dbReference type="KEGG" id="soe:110791096"/>
<dbReference type="SMART" id="SM00220">
    <property type="entry name" value="S_TKc"/>
    <property type="match status" value="1"/>
</dbReference>
<dbReference type="FunFam" id="3.30.200.20:FF:000042">
    <property type="entry name" value="Aurora kinase A"/>
    <property type="match status" value="1"/>
</dbReference>
<evidence type="ECO:0000256" key="2">
    <source>
        <dbReference type="ARBA" id="ARBA00006234"/>
    </source>
</evidence>
<dbReference type="GO" id="GO:0009931">
    <property type="term" value="F:calcium-dependent protein serine/threonine kinase activity"/>
    <property type="evidence" value="ECO:0000318"/>
    <property type="project" value="GO_Central"/>
</dbReference>
<dbReference type="AlphaFoldDB" id="A0A9R0JYT0"/>